<dbReference type="PROSITE" id="PS51273">
    <property type="entry name" value="GATASE_TYPE_1"/>
    <property type="match status" value="1"/>
</dbReference>
<organism evidence="3 4">
    <name type="scientific">Virgibacillus litoralis</name>
    <dbReference type="NCBI Taxonomy" id="578221"/>
    <lineage>
        <taxon>Bacteria</taxon>
        <taxon>Bacillati</taxon>
        <taxon>Bacillota</taxon>
        <taxon>Bacilli</taxon>
        <taxon>Bacillales</taxon>
        <taxon>Bacillaceae</taxon>
        <taxon>Virgibacillus</taxon>
    </lineage>
</organism>
<evidence type="ECO:0000313" key="3">
    <source>
        <dbReference type="EMBL" id="MBP1948562.1"/>
    </source>
</evidence>
<dbReference type="CDD" id="cd01743">
    <property type="entry name" value="GATase1_Anthranilate_Synthase"/>
    <property type="match status" value="1"/>
</dbReference>
<keyword evidence="4" id="KW-1185">Reference proteome</keyword>
<dbReference type="EMBL" id="JAGGKK010000006">
    <property type="protein sequence ID" value="MBP1948562.1"/>
    <property type="molecule type" value="Genomic_DNA"/>
</dbReference>
<dbReference type="Gene3D" id="3.40.50.880">
    <property type="match status" value="1"/>
</dbReference>
<gene>
    <name evidence="3" type="ORF">J2Z82_001498</name>
</gene>
<dbReference type="PANTHER" id="PTHR43418">
    <property type="entry name" value="MULTIFUNCTIONAL TRYPTOPHAN BIOSYNTHESIS PROTEIN-RELATED"/>
    <property type="match status" value="1"/>
</dbReference>
<dbReference type="InterPro" id="IPR029062">
    <property type="entry name" value="Class_I_gatase-like"/>
</dbReference>
<dbReference type="InterPro" id="IPR017926">
    <property type="entry name" value="GATASE"/>
</dbReference>
<dbReference type="PRINTS" id="PR00099">
    <property type="entry name" value="CPSGATASE"/>
</dbReference>
<evidence type="ECO:0000259" key="2">
    <source>
        <dbReference type="Pfam" id="PF00117"/>
    </source>
</evidence>
<evidence type="ECO:0000256" key="1">
    <source>
        <dbReference type="ARBA" id="ARBA00022962"/>
    </source>
</evidence>
<accession>A0ABS4HCC1</accession>
<reference evidence="3 4" key="1">
    <citation type="submission" date="2021-03" db="EMBL/GenBank/DDBJ databases">
        <title>Genomic Encyclopedia of Type Strains, Phase IV (KMG-IV): sequencing the most valuable type-strain genomes for metagenomic binning, comparative biology and taxonomic classification.</title>
        <authorList>
            <person name="Goeker M."/>
        </authorList>
    </citation>
    <scope>NUCLEOTIDE SEQUENCE [LARGE SCALE GENOMIC DNA]</scope>
    <source>
        <strain evidence="3 4">DSM 21085</strain>
    </source>
</reference>
<dbReference type="RefSeq" id="WP_209480115.1">
    <property type="nucleotide sequence ID" value="NZ_JAGGKK010000006.1"/>
</dbReference>
<sequence length="199" mass="22346">MILLIDNYDSFTYNIFHYFASQGAEVKVCRNDQITIEEISEMNPEVIIISPGPGVPEDAGICTEVVKEFHKNTPILGICLGHQVIAHALGAAIKQASTIKHGKTSLITHNGDGLFNYLTQPLEVMRYHSLVINQQTLPDELEVVAKSLEDNEIMAIKHRQYPVYGIQFHPESIGTLTGMKMIQNFLEIIGKEFRHEKLS</sequence>
<dbReference type="InterPro" id="IPR050472">
    <property type="entry name" value="Anth_synth/Amidotransfase"/>
</dbReference>
<keyword evidence="1" id="KW-0315">Glutamine amidotransferase</keyword>
<feature type="domain" description="Glutamine amidotransferase" evidence="2">
    <location>
        <begin position="3"/>
        <end position="186"/>
    </location>
</feature>
<dbReference type="NCBIfam" id="TIGR00566">
    <property type="entry name" value="trpG_papA"/>
    <property type="match status" value="1"/>
</dbReference>
<dbReference type="Pfam" id="PF00117">
    <property type="entry name" value="GATase"/>
    <property type="match status" value="1"/>
</dbReference>
<dbReference type="Proteomes" id="UP001519328">
    <property type="component" value="Unassembled WGS sequence"/>
</dbReference>
<name>A0ABS4HCC1_9BACI</name>
<evidence type="ECO:0000313" key="4">
    <source>
        <dbReference type="Proteomes" id="UP001519328"/>
    </source>
</evidence>
<dbReference type="PRINTS" id="PR00096">
    <property type="entry name" value="GATASE"/>
</dbReference>
<comment type="caution">
    <text evidence="3">The sequence shown here is derived from an EMBL/GenBank/DDBJ whole genome shotgun (WGS) entry which is preliminary data.</text>
</comment>
<dbReference type="SUPFAM" id="SSF52317">
    <property type="entry name" value="Class I glutamine amidotransferase-like"/>
    <property type="match status" value="1"/>
</dbReference>
<dbReference type="InterPro" id="IPR006221">
    <property type="entry name" value="TrpG/PapA_dom"/>
</dbReference>
<dbReference type="PANTHER" id="PTHR43418:SF4">
    <property type="entry name" value="MULTIFUNCTIONAL TRYPTOPHAN BIOSYNTHESIS PROTEIN"/>
    <property type="match status" value="1"/>
</dbReference>
<proteinExistence type="predicted"/>
<dbReference type="PRINTS" id="PR00097">
    <property type="entry name" value="ANTSNTHASEII"/>
</dbReference>
<protein>
    <submittedName>
        <fullName evidence="3">Anthranilate synthase/aminodeoxychorismate synthase-like glutamine amidotransferase</fullName>
    </submittedName>
</protein>